<dbReference type="SMR" id="D5VU62"/>
<dbReference type="STRING" id="573063.Metin_0001"/>
<reference evidence="2" key="1">
    <citation type="submission" date="2010-04" db="EMBL/GenBank/DDBJ databases">
        <title>Complete sequence of Methanocaldococcus infernus ME.</title>
        <authorList>
            <consortium name="US DOE Joint Genome Institute"/>
            <person name="Lucas S."/>
            <person name="Copeland A."/>
            <person name="Lapidus A."/>
            <person name="Cheng J.-F."/>
            <person name="Bruce D."/>
            <person name="Goodwin L."/>
            <person name="Pitluck S."/>
            <person name="Munk A.C."/>
            <person name="Detter J.C."/>
            <person name="Han C."/>
            <person name="Tapia R."/>
            <person name="Land M."/>
            <person name="Hauser L."/>
            <person name="Kyrpides N."/>
            <person name="Mikhailova N."/>
            <person name="Sieprawska-Lupa M."/>
            <person name="Whitman W.B."/>
            <person name="Woyke T."/>
        </authorList>
    </citation>
    <scope>NUCLEOTIDE SEQUENCE [LARGE SCALE GENOMIC DNA]</scope>
    <source>
        <strain evidence="2">ME</strain>
    </source>
</reference>
<dbReference type="Proteomes" id="UP000002061">
    <property type="component" value="Chromosome"/>
</dbReference>
<dbReference type="SUPFAM" id="SSF64182">
    <property type="entry name" value="DHH phosphoesterases"/>
    <property type="match status" value="1"/>
</dbReference>
<dbReference type="KEGG" id="mif:Metin_0001"/>
<dbReference type="eggNOG" id="arCOG00426">
    <property type="taxonomic scope" value="Archaea"/>
</dbReference>
<keyword evidence="3" id="KW-1185">Reference proteome</keyword>
<name>D5VU62_METIM</name>
<dbReference type="Pfam" id="PF01368">
    <property type="entry name" value="DHH"/>
    <property type="match status" value="1"/>
</dbReference>
<dbReference type="OrthoDB" id="86112at2157"/>
<dbReference type="PANTHER" id="PTHR42146:SF1">
    <property type="entry name" value="OLIGORIBONUCLEASE NRNB"/>
    <property type="match status" value="1"/>
</dbReference>
<dbReference type="RefSeq" id="WP_013099421.1">
    <property type="nucleotide sequence ID" value="NC_014122.1"/>
</dbReference>
<dbReference type="HOGENOM" id="CLU_907931_0_0_2"/>
<dbReference type="InterPro" id="IPR052968">
    <property type="entry name" value="Nucleotide_metab_enz"/>
</dbReference>
<feature type="domain" description="DDH" evidence="1">
    <location>
        <begin position="4"/>
        <end position="111"/>
    </location>
</feature>
<evidence type="ECO:0000313" key="2">
    <source>
        <dbReference type="EMBL" id="ADG12674.1"/>
    </source>
</evidence>
<protein>
    <submittedName>
        <fullName evidence="2">Phosphoesterase RecJ domain protein</fullName>
    </submittedName>
</protein>
<dbReference type="EMBL" id="CP002009">
    <property type="protein sequence ID" value="ADG12674.1"/>
    <property type="molecule type" value="Genomic_DNA"/>
</dbReference>
<evidence type="ECO:0000313" key="3">
    <source>
        <dbReference type="Proteomes" id="UP000002061"/>
    </source>
</evidence>
<dbReference type="InterPro" id="IPR038763">
    <property type="entry name" value="DHH_sf"/>
</dbReference>
<proteinExistence type="predicted"/>
<gene>
    <name evidence="2" type="ordered locus">Metin_0001</name>
</gene>
<dbReference type="PANTHER" id="PTHR42146">
    <property type="entry name" value="3',5'-CYCLIC-NUCLEOTIDE PHOSPHODIESTERASE"/>
    <property type="match status" value="1"/>
</dbReference>
<dbReference type="InterPro" id="IPR001667">
    <property type="entry name" value="DDH_dom"/>
</dbReference>
<dbReference type="AlphaFoldDB" id="D5VU62"/>
<dbReference type="GeneID" id="9132512"/>
<evidence type="ECO:0000259" key="1">
    <source>
        <dbReference type="Pfam" id="PF01368"/>
    </source>
</evidence>
<sequence length="318" mass="36775">MLLIHHWDTDGITSAAILIKVLKIDNFLNLSPPIGEYSFDSRIWKYIEKSEKIYVLDFNVPHELEKIKDKEVIFFDHHIQKKINNPHVIQINPLLKGKSSPSTTIVISEYFNHWDAYSALGAVGDLGKKAFEISLVNKLLKQENISKKEALMIVQLIDSNYIVMDKNWVEKAVNVLLNYEIKEILEYDPWIKNVENIEKTINDIIGNIDVRENIAFVEFKSSYNVISKVARKVVWEMGYKGAVVVNKNFHGKAQIYFRISPELAKKIDMYEIIQELKNRKFNAGGKKEVLGCICKKSEIDDVLDIIKNYLISNVQMEK</sequence>
<organism evidence="2 3">
    <name type="scientific">Methanocaldococcus infernus (strain DSM 11812 / JCM 15783 / ME)</name>
    <dbReference type="NCBI Taxonomy" id="573063"/>
    <lineage>
        <taxon>Archaea</taxon>
        <taxon>Methanobacteriati</taxon>
        <taxon>Methanobacteriota</taxon>
        <taxon>Methanomada group</taxon>
        <taxon>Methanococci</taxon>
        <taxon>Methanococcales</taxon>
        <taxon>Methanocaldococcaceae</taxon>
        <taxon>Methanocaldococcus</taxon>
    </lineage>
</organism>
<accession>D5VU62</accession>